<reference evidence="1" key="2">
    <citation type="submission" date="2015-06" db="UniProtKB">
        <authorList>
            <consortium name="EnsemblPlants"/>
        </authorList>
    </citation>
    <scope>IDENTIFICATION</scope>
</reference>
<sequence>MSPLRRVASPRHRRHVFLPMDRRPLLHSTAVTIDLAAVAALPSPSSPAPFSVDIDLAAVAVHPSSSTAAPFSTMPVPLVSTCIRRSRSVCKMVACAKGIRMPAKGLSVFRCDVEVDARR</sequence>
<evidence type="ECO:0000313" key="1">
    <source>
        <dbReference type="EnsemblPlants" id="ORUFI02G18310.1"/>
    </source>
</evidence>
<dbReference type="PROSITE" id="PS51318">
    <property type="entry name" value="TAT"/>
    <property type="match status" value="1"/>
</dbReference>
<reference evidence="2" key="1">
    <citation type="submission" date="2013-06" db="EMBL/GenBank/DDBJ databases">
        <authorList>
            <person name="Zhao Q."/>
        </authorList>
    </citation>
    <scope>NUCLEOTIDE SEQUENCE</scope>
    <source>
        <strain evidence="2">cv. W1943</strain>
    </source>
</reference>
<keyword evidence="2" id="KW-1185">Reference proteome</keyword>
<dbReference type="Gramene" id="ORUFI02G18310.1">
    <property type="protein sequence ID" value="ORUFI02G18310.1"/>
    <property type="gene ID" value="ORUFI02G18310"/>
</dbReference>
<accession>A0A0E0NF73</accession>
<dbReference type="EnsemblPlants" id="ORUFI02G18310.1">
    <property type="protein sequence ID" value="ORUFI02G18310.1"/>
    <property type="gene ID" value="ORUFI02G18310"/>
</dbReference>
<name>A0A0E0NF73_ORYRU</name>
<dbReference type="Proteomes" id="UP000008022">
    <property type="component" value="Unassembled WGS sequence"/>
</dbReference>
<dbReference type="HOGENOM" id="CLU_2296321_0_0_1"/>
<proteinExistence type="predicted"/>
<dbReference type="AlphaFoldDB" id="A0A0E0NF73"/>
<organism evidence="1 2">
    <name type="scientific">Oryza rufipogon</name>
    <name type="common">Brownbeard rice</name>
    <name type="synonym">Asian wild rice</name>
    <dbReference type="NCBI Taxonomy" id="4529"/>
    <lineage>
        <taxon>Eukaryota</taxon>
        <taxon>Viridiplantae</taxon>
        <taxon>Streptophyta</taxon>
        <taxon>Embryophyta</taxon>
        <taxon>Tracheophyta</taxon>
        <taxon>Spermatophyta</taxon>
        <taxon>Magnoliopsida</taxon>
        <taxon>Liliopsida</taxon>
        <taxon>Poales</taxon>
        <taxon>Poaceae</taxon>
        <taxon>BOP clade</taxon>
        <taxon>Oryzoideae</taxon>
        <taxon>Oryzeae</taxon>
        <taxon>Oryzinae</taxon>
        <taxon>Oryza</taxon>
    </lineage>
</organism>
<evidence type="ECO:0000313" key="2">
    <source>
        <dbReference type="Proteomes" id="UP000008022"/>
    </source>
</evidence>
<dbReference type="InterPro" id="IPR006311">
    <property type="entry name" value="TAT_signal"/>
</dbReference>
<protein>
    <submittedName>
        <fullName evidence="1">Uncharacterized protein</fullName>
    </submittedName>
</protein>